<accession>A0ABR7R643</accession>
<dbReference type="InterPro" id="IPR032710">
    <property type="entry name" value="NTF2-like_dom_sf"/>
</dbReference>
<proteinExistence type="predicted"/>
<comment type="caution">
    <text evidence="2">The sequence shown here is derived from an EMBL/GenBank/DDBJ whole genome shotgun (WGS) entry which is preliminary data.</text>
</comment>
<organism evidence="2 3">
    <name type="scientific">Pseudoroseomonas ludipueritiae</name>
    <dbReference type="NCBI Taxonomy" id="198093"/>
    <lineage>
        <taxon>Bacteria</taxon>
        <taxon>Pseudomonadati</taxon>
        <taxon>Pseudomonadota</taxon>
        <taxon>Alphaproteobacteria</taxon>
        <taxon>Acetobacterales</taxon>
        <taxon>Acetobacteraceae</taxon>
        <taxon>Pseudoroseomonas</taxon>
    </lineage>
</organism>
<sequence>MQQAPSKAAPEDEDVRALNDLAREWVEIGWRHTSQEPFDFRGRLARFYDWSSEDTQFFDDFDTKRRVNTDVAQYAAIWDERIPSMQCLTNVTVDEPRTLVSGDLAVMSVQFVTSYTTADGVADQALTLSSLVWRRSPDGWRIIREHGSGLAAHAPSR</sequence>
<dbReference type="Proteomes" id="UP000603940">
    <property type="component" value="Unassembled WGS sequence"/>
</dbReference>
<evidence type="ECO:0000259" key="1">
    <source>
        <dbReference type="Pfam" id="PF08332"/>
    </source>
</evidence>
<feature type="domain" description="Calcium/calmodulin-dependent protein kinase II association-domain" evidence="1">
    <location>
        <begin position="90"/>
        <end position="149"/>
    </location>
</feature>
<gene>
    <name evidence="2" type="ORF">IBL25_09315</name>
</gene>
<dbReference type="InterPro" id="IPR013543">
    <property type="entry name" value="Ca/CaM-dep_prot_kinase-assoc"/>
</dbReference>
<evidence type="ECO:0000313" key="3">
    <source>
        <dbReference type="Proteomes" id="UP000603940"/>
    </source>
</evidence>
<evidence type="ECO:0000313" key="2">
    <source>
        <dbReference type="EMBL" id="MBC9177134.1"/>
    </source>
</evidence>
<dbReference type="Gene3D" id="3.10.450.50">
    <property type="match status" value="1"/>
</dbReference>
<protein>
    <submittedName>
        <fullName evidence="2">DUF4440 domain-containing protein</fullName>
    </submittedName>
</protein>
<dbReference type="RefSeq" id="WP_187778276.1">
    <property type="nucleotide sequence ID" value="NZ_JACTUZ010000029.1"/>
</dbReference>
<reference evidence="2 3" key="1">
    <citation type="journal article" date="2009" name="Int. J. Syst. Evol. Microbiol.">
        <title>Transfer of Teichococcus ludipueritiae and Muricoccus roseus to the genus Roseomonas, as Roseomonas ludipueritiae comb. nov. and Roseomonas rosea comb. nov., respectively, and emended description of the genus Roseomonas.</title>
        <authorList>
            <person name="Sanchez-Porro C."/>
            <person name="Gallego V."/>
            <person name="Busse H.J."/>
            <person name="Kampfer P."/>
            <person name="Ventosa A."/>
        </authorList>
    </citation>
    <scope>NUCLEOTIDE SEQUENCE [LARGE SCALE GENOMIC DNA]</scope>
    <source>
        <strain evidence="2 3">DSM 14915</strain>
    </source>
</reference>
<name>A0ABR7R643_9PROT</name>
<dbReference type="SUPFAM" id="SSF54427">
    <property type="entry name" value="NTF2-like"/>
    <property type="match status" value="1"/>
</dbReference>
<dbReference type="EMBL" id="JACTUZ010000029">
    <property type="protein sequence ID" value="MBC9177134.1"/>
    <property type="molecule type" value="Genomic_DNA"/>
</dbReference>
<keyword evidence="3" id="KW-1185">Reference proteome</keyword>
<dbReference type="Pfam" id="PF08332">
    <property type="entry name" value="CaMKII_AD"/>
    <property type="match status" value="1"/>
</dbReference>